<evidence type="ECO:0000313" key="1">
    <source>
        <dbReference type="EMBL" id="RKI90877.1"/>
    </source>
</evidence>
<organism evidence="1 2">
    <name type="scientific">Parablautia intestinalis</name>
    <dbReference type="NCBI Taxonomy" id="2320100"/>
    <lineage>
        <taxon>Bacteria</taxon>
        <taxon>Bacillati</taxon>
        <taxon>Bacillota</taxon>
        <taxon>Clostridia</taxon>
        <taxon>Lachnospirales</taxon>
        <taxon>Lachnospiraceae</taxon>
        <taxon>Parablautia</taxon>
    </lineage>
</organism>
<evidence type="ECO:0008006" key="3">
    <source>
        <dbReference type="Google" id="ProtNLM"/>
    </source>
</evidence>
<comment type="caution">
    <text evidence="1">The sequence shown here is derived from an EMBL/GenBank/DDBJ whole genome shotgun (WGS) entry which is preliminary data.</text>
</comment>
<dbReference type="RefSeq" id="WP_120470135.1">
    <property type="nucleotide sequence ID" value="NZ_CATAJS010000006.1"/>
</dbReference>
<evidence type="ECO:0000313" key="2">
    <source>
        <dbReference type="Proteomes" id="UP000280696"/>
    </source>
</evidence>
<proteinExistence type="predicted"/>
<name>A0A3A9AHM2_9FIRM</name>
<dbReference type="Gene3D" id="1.25.40.10">
    <property type="entry name" value="Tetratricopeptide repeat domain"/>
    <property type="match status" value="1"/>
</dbReference>
<dbReference type="SUPFAM" id="SSF48452">
    <property type="entry name" value="TPR-like"/>
    <property type="match status" value="1"/>
</dbReference>
<keyword evidence="2" id="KW-1185">Reference proteome</keyword>
<accession>A0A3A9AHM2</accession>
<dbReference type="EMBL" id="RAYQ01000012">
    <property type="protein sequence ID" value="RKI90877.1"/>
    <property type="molecule type" value="Genomic_DNA"/>
</dbReference>
<dbReference type="InterPro" id="IPR011990">
    <property type="entry name" value="TPR-like_helical_dom_sf"/>
</dbReference>
<sequence length="206" mass="23747">MKFPFFASFIVFCLWLLYEIKKSRNAQEKSNEMFWQREAEANSTRRKSLDSLAYIRIPFEALPMELLKDDPSVSEYHETLRELSKSPIVNFTGISNTDLKLMYGAPNITLLSRYDQSYTFLVRTLQNWGQTLYERGYTDEACQVLEFAVETRTDITATYKLLASIYREKNQPEKTASLIPIAESLNTSLSGHIVAMLKKAGQEPET</sequence>
<protein>
    <recommendedName>
        <fullName evidence="3">Tetratricopeptide repeat protein</fullName>
    </recommendedName>
</protein>
<reference evidence="1 2" key="1">
    <citation type="submission" date="2018-09" db="EMBL/GenBank/DDBJ databases">
        <title>Murine metabolic-syndrome-specific gut microbial biobank.</title>
        <authorList>
            <person name="Liu C."/>
        </authorList>
    </citation>
    <scope>NUCLEOTIDE SEQUENCE [LARGE SCALE GENOMIC DNA]</scope>
    <source>
        <strain evidence="1 2">0.1xD8-82</strain>
    </source>
</reference>
<dbReference type="Proteomes" id="UP000280696">
    <property type="component" value="Unassembled WGS sequence"/>
</dbReference>
<gene>
    <name evidence="1" type="ORF">D7V94_12215</name>
</gene>
<dbReference type="AlphaFoldDB" id="A0A3A9AHM2"/>